<evidence type="ECO:0000313" key="2">
    <source>
        <dbReference type="Proteomes" id="UP000095283"/>
    </source>
</evidence>
<accession>A0A1I7WGR3</accession>
<dbReference type="WBParaSite" id="Hba_04184">
    <property type="protein sequence ID" value="Hba_04184"/>
    <property type="gene ID" value="Hba_04184"/>
</dbReference>
<keyword evidence="1" id="KW-0812">Transmembrane</keyword>
<dbReference type="AlphaFoldDB" id="A0A1I7WGR3"/>
<sequence length="174" mass="20718">MYFNWQCIFFFGYATYIDAQEMNGMIKRSIIFILFLYNVLGINLIQLFIFFRIFTNTDPGIHCFHFMRFLFTVFYVKVEALHSTLSWLNTQFIFLTSNYQFSKLLRYLTLPELLSEQSKVSILLFLKSLIYNFSESSTNPISMEELEEPIGSFANTVYFIKELVSYKFTICLDR</sequence>
<evidence type="ECO:0000313" key="3">
    <source>
        <dbReference type="WBParaSite" id="Hba_04184"/>
    </source>
</evidence>
<protein>
    <submittedName>
        <fullName evidence="3">Uncharacterized protein</fullName>
    </submittedName>
</protein>
<evidence type="ECO:0000256" key="1">
    <source>
        <dbReference type="SAM" id="Phobius"/>
    </source>
</evidence>
<keyword evidence="1" id="KW-0472">Membrane</keyword>
<name>A0A1I7WGR3_HETBA</name>
<organism evidence="2 3">
    <name type="scientific">Heterorhabditis bacteriophora</name>
    <name type="common">Entomopathogenic nematode worm</name>
    <dbReference type="NCBI Taxonomy" id="37862"/>
    <lineage>
        <taxon>Eukaryota</taxon>
        <taxon>Metazoa</taxon>
        <taxon>Ecdysozoa</taxon>
        <taxon>Nematoda</taxon>
        <taxon>Chromadorea</taxon>
        <taxon>Rhabditida</taxon>
        <taxon>Rhabditina</taxon>
        <taxon>Rhabditomorpha</taxon>
        <taxon>Strongyloidea</taxon>
        <taxon>Heterorhabditidae</taxon>
        <taxon>Heterorhabditis</taxon>
    </lineage>
</organism>
<feature type="transmembrane region" description="Helical" evidence="1">
    <location>
        <begin position="30"/>
        <end position="53"/>
    </location>
</feature>
<keyword evidence="2" id="KW-1185">Reference proteome</keyword>
<keyword evidence="1" id="KW-1133">Transmembrane helix</keyword>
<dbReference type="Proteomes" id="UP000095283">
    <property type="component" value="Unplaced"/>
</dbReference>
<reference evidence="3" key="1">
    <citation type="submission" date="2016-11" db="UniProtKB">
        <authorList>
            <consortium name="WormBaseParasite"/>
        </authorList>
    </citation>
    <scope>IDENTIFICATION</scope>
</reference>
<proteinExistence type="predicted"/>